<evidence type="ECO:0000313" key="2">
    <source>
        <dbReference type="EMBL" id="KAG5459378.1"/>
    </source>
</evidence>
<accession>A0A8H7ZUP1</accession>
<evidence type="ECO:0000256" key="1">
    <source>
        <dbReference type="SAM" id="MobiDB-lite"/>
    </source>
</evidence>
<reference evidence="2 3" key="1">
    <citation type="journal article" name="Sci. Rep.">
        <title>Genome-scale phylogenetic analyses confirm Olpidium as the closest living zoosporic fungus to the non-flagellated, terrestrial fungi.</title>
        <authorList>
            <person name="Chang Y."/>
            <person name="Rochon D."/>
            <person name="Sekimoto S."/>
            <person name="Wang Y."/>
            <person name="Chovatia M."/>
            <person name="Sandor L."/>
            <person name="Salamov A."/>
            <person name="Grigoriev I.V."/>
            <person name="Stajich J.E."/>
            <person name="Spatafora J.W."/>
        </authorList>
    </citation>
    <scope>NUCLEOTIDE SEQUENCE [LARGE SCALE GENOMIC DNA]</scope>
    <source>
        <strain evidence="2">S191</strain>
    </source>
</reference>
<dbReference type="AlphaFoldDB" id="A0A8H7ZUP1"/>
<sequence length="298" mass="32404">DTSPALWWGARCVAKPVEVLFEKLAGGNRRALCRARIASRLHPNALSVAPITTSLRCDHRSARPGGLDGFPRVGDMKTPPRGARPQVNSRFALTQTQQENKRFPSPLRPSFPVPVSRSRSRSYAFGSASVAMGLTSKFEVTLWLPSRPTTGMQKSTVDLSHVVRLEGNQWETKKRALCKGATFHVIAVLEKIDSSSANHFSILLPSDHEPPTPIKREPRSFGSHLKRKMVLDGTGHINNQLGSSSSAESSSTLPAAHQVPRHLMVVLDRNGHINIQLGSSSSAESSSTLPAADQYPAI</sequence>
<feature type="region of interest" description="Disordered" evidence="1">
    <location>
        <begin position="277"/>
        <end position="298"/>
    </location>
</feature>
<name>A0A8H7ZUP1_9FUNG</name>
<dbReference type="EMBL" id="JAEFCI010006936">
    <property type="protein sequence ID" value="KAG5459378.1"/>
    <property type="molecule type" value="Genomic_DNA"/>
</dbReference>
<proteinExistence type="predicted"/>
<evidence type="ECO:0000313" key="3">
    <source>
        <dbReference type="Proteomes" id="UP000673691"/>
    </source>
</evidence>
<protein>
    <submittedName>
        <fullName evidence="2">Uncharacterized protein</fullName>
    </submittedName>
</protein>
<organism evidence="2 3">
    <name type="scientific">Olpidium bornovanus</name>
    <dbReference type="NCBI Taxonomy" id="278681"/>
    <lineage>
        <taxon>Eukaryota</taxon>
        <taxon>Fungi</taxon>
        <taxon>Fungi incertae sedis</taxon>
        <taxon>Olpidiomycota</taxon>
        <taxon>Olpidiomycotina</taxon>
        <taxon>Olpidiomycetes</taxon>
        <taxon>Olpidiales</taxon>
        <taxon>Olpidiaceae</taxon>
        <taxon>Olpidium</taxon>
    </lineage>
</organism>
<comment type="caution">
    <text evidence="2">The sequence shown here is derived from an EMBL/GenBank/DDBJ whole genome shotgun (WGS) entry which is preliminary data.</text>
</comment>
<gene>
    <name evidence="2" type="ORF">BJ554DRAFT_220</name>
</gene>
<feature type="region of interest" description="Disordered" evidence="1">
    <location>
        <begin position="235"/>
        <end position="255"/>
    </location>
</feature>
<dbReference type="Proteomes" id="UP000673691">
    <property type="component" value="Unassembled WGS sequence"/>
</dbReference>
<feature type="region of interest" description="Disordered" evidence="1">
    <location>
        <begin position="60"/>
        <end position="89"/>
    </location>
</feature>
<keyword evidence="3" id="KW-1185">Reference proteome</keyword>
<feature type="non-terminal residue" evidence="2">
    <location>
        <position position="1"/>
    </location>
</feature>